<comment type="caution">
    <text evidence="1">The sequence shown here is derived from an EMBL/GenBank/DDBJ whole genome shotgun (WGS) entry which is preliminary data.</text>
</comment>
<organism evidence="1 2">
    <name type="scientific">Hymenobacter glacieicola</name>
    <dbReference type="NCBI Taxonomy" id="1562124"/>
    <lineage>
        <taxon>Bacteria</taxon>
        <taxon>Pseudomonadati</taxon>
        <taxon>Bacteroidota</taxon>
        <taxon>Cytophagia</taxon>
        <taxon>Cytophagales</taxon>
        <taxon>Hymenobacteraceae</taxon>
        <taxon>Hymenobacter</taxon>
    </lineage>
</organism>
<reference evidence="2" key="1">
    <citation type="journal article" date="2019" name="Int. J. Syst. Evol. Microbiol.">
        <title>The Global Catalogue of Microorganisms (GCM) 10K type strain sequencing project: providing services to taxonomists for standard genome sequencing and annotation.</title>
        <authorList>
            <consortium name="The Broad Institute Genomics Platform"/>
            <consortium name="The Broad Institute Genome Sequencing Center for Infectious Disease"/>
            <person name="Wu L."/>
            <person name="Ma J."/>
        </authorList>
    </citation>
    <scope>NUCLEOTIDE SEQUENCE [LARGE SCALE GENOMIC DNA]</scope>
    <source>
        <strain evidence="2">CGMCC 1.12990</strain>
    </source>
</reference>
<dbReference type="RefSeq" id="WP_188559648.1">
    <property type="nucleotide sequence ID" value="NZ_BMGS01000015.1"/>
</dbReference>
<accession>A0ABQ1X7L3</accession>
<evidence type="ECO:0000313" key="2">
    <source>
        <dbReference type="Proteomes" id="UP000601361"/>
    </source>
</evidence>
<dbReference type="Proteomes" id="UP000601361">
    <property type="component" value="Unassembled WGS sequence"/>
</dbReference>
<evidence type="ECO:0000313" key="1">
    <source>
        <dbReference type="EMBL" id="GGG60139.1"/>
    </source>
</evidence>
<keyword evidence="2" id="KW-1185">Reference proteome</keyword>
<protein>
    <submittedName>
        <fullName evidence="1">Uncharacterized protein</fullName>
    </submittedName>
</protein>
<sequence length="182" mass="20123">MDDPGNVPPNPEASYRRTVVYLDQARPARHDTTYQSPILQVASRLSPTEFVLLLHSASRQERLVMSVPRAQMPADLVGSYRFQAPVNRGQAPFYAYGVDKSDRPGGGESWLYDSWWLPSTGAVTGSLTLTAYNTQQHMLSGQFQLALTGVYDPRARSTDSPSRRCDLTLTGTFTNVPVTDTP</sequence>
<gene>
    <name evidence="1" type="ORF">GCM10011378_40130</name>
</gene>
<name>A0ABQ1X7L3_9BACT</name>
<dbReference type="EMBL" id="BMGS01000015">
    <property type="protein sequence ID" value="GGG60139.1"/>
    <property type="molecule type" value="Genomic_DNA"/>
</dbReference>
<proteinExistence type="predicted"/>